<feature type="region of interest" description="Disordered" evidence="2">
    <location>
        <begin position="1"/>
        <end position="20"/>
    </location>
</feature>
<gene>
    <name evidence="5" type="ORF">HCN56_21585</name>
</gene>
<dbReference type="EMBL" id="JAAVJD010000243">
    <property type="protein sequence ID" value="NJQ08101.1"/>
    <property type="molecule type" value="Genomic_DNA"/>
</dbReference>
<dbReference type="InterPro" id="IPR045598">
    <property type="entry name" value="DUF6457"/>
</dbReference>
<dbReference type="Pfam" id="PF12804">
    <property type="entry name" value="NTP_transf_3"/>
    <property type="match status" value="1"/>
</dbReference>
<organism evidence="5 6">
    <name type="scientific">Streptomyces lonarensis</name>
    <dbReference type="NCBI Taxonomy" id="700599"/>
    <lineage>
        <taxon>Bacteria</taxon>
        <taxon>Bacillati</taxon>
        <taxon>Actinomycetota</taxon>
        <taxon>Actinomycetes</taxon>
        <taxon>Kitasatosporales</taxon>
        <taxon>Streptomycetaceae</taxon>
        <taxon>Streptomyces</taxon>
    </lineage>
</organism>
<dbReference type="Pfam" id="PF20058">
    <property type="entry name" value="DUF6457"/>
    <property type="match status" value="1"/>
</dbReference>
<dbReference type="AlphaFoldDB" id="A0A7X6I0V2"/>
<name>A0A7X6I0V2_9ACTN</name>
<protein>
    <submittedName>
        <fullName evidence="5">NTP transferase domain-containing protein</fullName>
    </submittedName>
</protein>
<dbReference type="InterPro" id="IPR029044">
    <property type="entry name" value="Nucleotide-diphossugar_trans"/>
</dbReference>
<keyword evidence="1 5" id="KW-0808">Transferase</keyword>
<sequence length="327" mass="32603">MRDQGSARESGGRPPGGAAAPFDAVVLAGGAGRRLGGADKAAVRVGGRTLLDRVLTACRAARTTVVVGPPRPTARPVRWAREEPPGGGPLAAVTAGLAALGHHPGAPPAPGTPPVVAVLATDLPFLTPELVSAAVGVPIGADAVVPVDGEGRDQTLAAGYRVAPLLAALAGIRAEHGGPDGLPLRLLPAALRVHRLPTSTNGPADCDTWADIAAARARIRDDGRVLEEWLAAVKAELDIDTDVDTGALLDAARDAAHGVTRPAAPLTTYLLGYAAGSAGVDPAVAARRIGALAARWEEEHAPEGGPPPPGTAPPAPGTGTAEGAAGR</sequence>
<dbReference type="PANTHER" id="PTHR19136">
    <property type="entry name" value="MOLYBDENUM COFACTOR GUANYLYLTRANSFERASE"/>
    <property type="match status" value="1"/>
</dbReference>
<dbReference type="InterPro" id="IPR025877">
    <property type="entry name" value="MobA-like_NTP_Trfase"/>
</dbReference>
<dbReference type="Proteomes" id="UP000578686">
    <property type="component" value="Unassembled WGS sequence"/>
</dbReference>
<accession>A0A7X6I0V2</accession>
<proteinExistence type="predicted"/>
<evidence type="ECO:0000259" key="3">
    <source>
        <dbReference type="Pfam" id="PF12804"/>
    </source>
</evidence>
<feature type="compositionally biased region" description="Pro residues" evidence="2">
    <location>
        <begin position="304"/>
        <end position="316"/>
    </location>
</feature>
<feature type="domain" description="MobA-like NTP transferase" evidence="3">
    <location>
        <begin position="24"/>
        <end position="172"/>
    </location>
</feature>
<feature type="region of interest" description="Disordered" evidence="2">
    <location>
        <begin position="295"/>
        <end position="327"/>
    </location>
</feature>
<keyword evidence="6" id="KW-1185">Reference proteome</keyword>
<reference evidence="5 6" key="1">
    <citation type="submission" date="2020-03" db="EMBL/GenBank/DDBJ databases">
        <title>Draft genome of Streptomyces sp. ventii, isolated from the Axial Seamount in the Pacific Ocean, and resequencing of the two type strains Streptomyces lonarensis strain NCL 716 and Streptomyces bohaiensis strain 11A07.</title>
        <authorList>
            <person name="Loughran R.M."/>
            <person name="Pfannmuller K.M."/>
            <person name="Wasson B.J."/>
            <person name="Deadmond M.C."/>
            <person name="Paddock B.E."/>
            <person name="Koyack M.J."/>
            <person name="Gallegos D.A."/>
            <person name="Mitchell E.A."/>
            <person name="Ushijima B."/>
            <person name="Saw J.H."/>
            <person name="Mcphail K.L."/>
            <person name="Videau P."/>
        </authorList>
    </citation>
    <scope>NUCLEOTIDE SEQUENCE [LARGE SCALE GENOMIC DNA]</scope>
    <source>
        <strain evidence="5 6">NCL716</strain>
    </source>
</reference>
<dbReference type="PANTHER" id="PTHR19136:SF81">
    <property type="entry name" value="MOLYBDENUM COFACTOR GUANYLYLTRANSFERASE"/>
    <property type="match status" value="1"/>
</dbReference>
<evidence type="ECO:0000313" key="6">
    <source>
        <dbReference type="Proteomes" id="UP000578686"/>
    </source>
</evidence>
<evidence type="ECO:0000259" key="4">
    <source>
        <dbReference type="Pfam" id="PF20058"/>
    </source>
</evidence>
<dbReference type="Gene3D" id="3.90.550.10">
    <property type="entry name" value="Spore Coat Polysaccharide Biosynthesis Protein SpsA, Chain A"/>
    <property type="match status" value="1"/>
</dbReference>
<evidence type="ECO:0000256" key="1">
    <source>
        <dbReference type="ARBA" id="ARBA00022679"/>
    </source>
</evidence>
<dbReference type="SUPFAM" id="SSF53448">
    <property type="entry name" value="Nucleotide-diphospho-sugar transferases"/>
    <property type="match status" value="1"/>
</dbReference>
<feature type="domain" description="DUF6457" evidence="4">
    <location>
        <begin position="222"/>
        <end position="300"/>
    </location>
</feature>
<dbReference type="RefSeq" id="WP_167973660.1">
    <property type="nucleotide sequence ID" value="NZ_BHZG01000465.1"/>
</dbReference>
<evidence type="ECO:0000256" key="2">
    <source>
        <dbReference type="SAM" id="MobiDB-lite"/>
    </source>
</evidence>
<evidence type="ECO:0000313" key="5">
    <source>
        <dbReference type="EMBL" id="NJQ08101.1"/>
    </source>
</evidence>
<dbReference type="GO" id="GO:0016779">
    <property type="term" value="F:nucleotidyltransferase activity"/>
    <property type="evidence" value="ECO:0007669"/>
    <property type="project" value="TreeGrafter"/>
</dbReference>
<comment type="caution">
    <text evidence="5">The sequence shown here is derived from an EMBL/GenBank/DDBJ whole genome shotgun (WGS) entry which is preliminary data.</text>
</comment>
<feature type="compositionally biased region" description="Low complexity" evidence="2">
    <location>
        <begin position="317"/>
        <end position="327"/>
    </location>
</feature>